<sequence length="411" mass="41909">MTITSLVRADTTLRRLLTVTLIGAVGRGVFLPLTALYLTTVAGLPALTVGVALTCAGAVGVGSSLVFGHLADRWSPRRLLVALQVAQGAGMIAYVAVRDVPTLILVASLVTLAQQGGTSVRSAAIGRAFPGDERVRVRAAMRTVTNFGIAAGTAVAAVPLAIGTGAAYRVTMGCAGILFLGSSVLLLGLSTARVSPPAAAPVEGGLSPYRNRVFLLMTALSGVFGLQFGLIEVAVPLWVVGHTRAPHVLASLLLLLNTVVVVVLQVRMSRGTGDLRGAGRVMTRAAWLMAGSCLLFAAGGWMSPWLAVGTLVAAALAQAFAEILSSAATWNMSFELADPRRLGAYQGVYGTGYALAAMVAPTVVTVTAIEMGTAGWVLLAVMFLGSGFGLAVLARSSAASVAPASPSPVSS</sequence>
<organism evidence="8 9">
    <name type="scientific">Paractinoplanes ovalisporus</name>
    <dbReference type="NCBI Taxonomy" id="2810368"/>
    <lineage>
        <taxon>Bacteria</taxon>
        <taxon>Bacillati</taxon>
        <taxon>Actinomycetota</taxon>
        <taxon>Actinomycetes</taxon>
        <taxon>Micromonosporales</taxon>
        <taxon>Micromonosporaceae</taxon>
        <taxon>Paractinoplanes</taxon>
    </lineage>
</organism>
<evidence type="ECO:0000256" key="7">
    <source>
        <dbReference type="SAM" id="Phobius"/>
    </source>
</evidence>
<accession>A0ABS2AGD4</accession>
<evidence type="ECO:0000313" key="9">
    <source>
        <dbReference type="Proteomes" id="UP000632138"/>
    </source>
</evidence>
<evidence type="ECO:0000256" key="5">
    <source>
        <dbReference type="ARBA" id="ARBA00022989"/>
    </source>
</evidence>
<keyword evidence="5 7" id="KW-1133">Transmembrane helix</keyword>
<keyword evidence="2" id="KW-0813">Transport</keyword>
<dbReference type="PANTHER" id="PTHR23517:SF2">
    <property type="entry name" value="MULTIDRUG RESISTANCE PROTEIN MDTH"/>
    <property type="match status" value="1"/>
</dbReference>
<feature type="transmembrane region" description="Helical" evidence="7">
    <location>
        <begin position="213"/>
        <end position="239"/>
    </location>
</feature>
<keyword evidence="3" id="KW-1003">Cell membrane</keyword>
<feature type="transmembrane region" description="Helical" evidence="7">
    <location>
        <begin position="44"/>
        <end position="67"/>
    </location>
</feature>
<dbReference type="Gene3D" id="1.20.1250.20">
    <property type="entry name" value="MFS general substrate transporter like domains"/>
    <property type="match status" value="1"/>
</dbReference>
<dbReference type="InterPro" id="IPR011701">
    <property type="entry name" value="MFS"/>
</dbReference>
<dbReference type="Proteomes" id="UP000632138">
    <property type="component" value="Unassembled WGS sequence"/>
</dbReference>
<gene>
    <name evidence="8" type="ORF">JIG36_25265</name>
</gene>
<feature type="transmembrane region" description="Helical" evidence="7">
    <location>
        <begin position="168"/>
        <end position="192"/>
    </location>
</feature>
<dbReference type="EMBL" id="JAENHP010000008">
    <property type="protein sequence ID" value="MBM2618873.1"/>
    <property type="molecule type" value="Genomic_DNA"/>
</dbReference>
<dbReference type="PANTHER" id="PTHR23517">
    <property type="entry name" value="RESISTANCE PROTEIN MDTM, PUTATIVE-RELATED-RELATED"/>
    <property type="match status" value="1"/>
</dbReference>
<feature type="transmembrane region" description="Helical" evidence="7">
    <location>
        <begin position="308"/>
        <end position="330"/>
    </location>
</feature>
<evidence type="ECO:0000313" key="8">
    <source>
        <dbReference type="EMBL" id="MBM2618873.1"/>
    </source>
</evidence>
<keyword evidence="6 7" id="KW-0472">Membrane</keyword>
<dbReference type="InterPro" id="IPR050171">
    <property type="entry name" value="MFS_Transporters"/>
</dbReference>
<comment type="subcellular location">
    <subcellularLocation>
        <location evidence="1">Cell membrane</location>
        <topology evidence="1">Multi-pass membrane protein</topology>
    </subcellularLocation>
</comment>
<proteinExistence type="predicted"/>
<feature type="transmembrane region" description="Helical" evidence="7">
    <location>
        <begin position="245"/>
        <end position="264"/>
    </location>
</feature>
<evidence type="ECO:0000256" key="3">
    <source>
        <dbReference type="ARBA" id="ARBA00022475"/>
    </source>
</evidence>
<comment type="caution">
    <text evidence="8">The sequence shown here is derived from an EMBL/GenBank/DDBJ whole genome shotgun (WGS) entry which is preliminary data.</text>
</comment>
<dbReference type="InterPro" id="IPR036259">
    <property type="entry name" value="MFS_trans_sf"/>
</dbReference>
<protein>
    <submittedName>
        <fullName evidence="8">MFS transporter</fullName>
    </submittedName>
</protein>
<keyword evidence="9" id="KW-1185">Reference proteome</keyword>
<reference evidence="8 9" key="1">
    <citation type="submission" date="2021-01" db="EMBL/GenBank/DDBJ databases">
        <title>Actinoplanes sp. nov. LDG1-06 isolated from lichen.</title>
        <authorList>
            <person name="Saeng-In P."/>
            <person name="Phongsopitanun W."/>
            <person name="Kanchanasin P."/>
            <person name="Yuki M."/>
            <person name="Kudo T."/>
            <person name="Ohkuma M."/>
            <person name="Tanasupawat S."/>
        </authorList>
    </citation>
    <scope>NUCLEOTIDE SEQUENCE [LARGE SCALE GENOMIC DNA]</scope>
    <source>
        <strain evidence="8 9">LDG1-06</strain>
    </source>
</reference>
<evidence type="ECO:0000256" key="6">
    <source>
        <dbReference type="ARBA" id="ARBA00023136"/>
    </source>
</evidence>
<evidence type="ECO:0000256" key="1">
    <source>
        <dbReference type="ARBA" id="ARBA00004651"/>
    </source>
</evidence>
<feature type="transmembrane region" description="Helical" evidence="7">
    <location>
        <begin position="16"/>
        <end position="38"/>
    </location>
</feature>
<feature type="transmembrane region" description="Helical" evidence="7">
    <location>
        <begin position="285"/>
        <end position="302"/>
    </location>
</feature>
<feature type="transmembrane region" description="Helical" evidence="7">
    <location>
        <begin position="144"/>
        <end position="162"/>
    </location>
</feature>
<name>A0ABS2AGD4_9ACTN</name>
<dbReference type="RefSeq" id="WP_203378878.1">
    <property type="nucleotide sequence ID" value="NZ_JAENHP010000008.1"/>
</dbReference>
<evidence type="ECO:0000256" key="4">
    <source>
        <dbReference type="ARBA" id="ARBA00022692"/>
    </source>
</evidence>
<keyword evidence="4 7" id="KW-0812">Transmembrane</keyword>
<dbReference type="SUPFAM" id="SSF103473">
    <property type="entry name" value="MFS general substrate transporter"/>
    <property type="match status" value="1"/>
</dbReference>
<dbReference type="Pfam" id="PF07690">
    <property type="entry name" value="MFS_1"/>
    <property type="match status" value="1"/>
</dbReference>
<evidence type="ECO:0000256" key="2">
    <source>
        <dbReference type="ARBA" id="ARBA00022448"/>
    </source>
</evidence>
<feature type="transmembrane region" description="Helical" evidence="7">
    <location>
        <begin position="342"/>
        <end position="369"/>
    </location>
</feature>
<feature type="transmembrane region" description="Helical" evidence="7">
    <location>
        <begin position="375"/>
        <end position="394"/>
    </location>
</feature>